<feature type="binding site" evidence="8">
    <location>
        <position position="201"/>
    </location>
    <ligand>
        <name>Zn(2+)</name>
        <dbReference type="ChEBI" id="CHEBI:29105"/>
        <label>2</label>
    </ligand>
</feature>
<dbReference type="PANTHER" id="PTHR32481">
    <property type="entry name" value="AMINOPEPTIDASE"/>
    <property type="match status" value="1"/>
</dbReference>
<feature type="active site" description="Proton acceptor" evidence="7">
    <location>
        <position position="200"/>
    </location>
</feature>
<evidence type="ECO:0000313" key="12">
    <source>
        <dbReference type="Proteomes" id="UP000234212"/>
    </source>
</evidence>
<reference evidence="10 12" key="1">
    <citation type="submission" date="2017-12" db="EMBL/GenBank/DDBJ databases">
        <title>Phylogenetic diversity of female urinary microbiome.</title>
        <authorList>
            <person name="Thomas-White K."/>
            <person name="Wolfe A.J."/>
        </authorList>
    </citation>
    <scope>NUCLEOTIDE SEQUENCE [LARGE SCALE GENOMIC DNA]</scope>
    <source>
        <strain evidence="10 12">UMB0004</strain>
    </source>
</reference>
<dbReference type="RefSeq" id="WP_005691370.1">
    <property type="nucleotide sequence ID" value="NZ_CABFNI010000008.1"/>
</dbReference>
<comment type="caution">
    <text evidence="9">The sequence shown here is derived from an EMBL/GenBank/DDBJ whole genome shotgun (WGS) entry which is preliminary data.</text>
</comment>
<evidence type="ECO:0000256" key="3">
    <source>
        <dbReference type="ARBA" id="ARBA00022670"/>
    </source>
</evidence>
<keyword evidence="5 9" id="KW-0378">Hydrolase</keyword>
<reference evidence="11 13" key="2">
    <citation type="submission" date="2019-04" db="EMBL/GenBank/DDBJ databases">
        <title>Genome Announcement to Ensure Probiotic Safety of Lactobacillus rhamnosus UBLR-58.</title>
        <authorList>
            <person name="Sulthana A."/>
            <person name="Lakshmi S.G."/>
            <person name="Madempudi R.S."/>
        </authorList>
    </citation>
    <scope>NUCLEOTIDE SEQUENCE [LARGE SCALE GENOMIC DNA]</scope>
    <source>
        <strain evidence="11 13">UBLR-58</strain>
    </source>
</reference>
<evidence type="ECO:0000256" key="4">
    <source>
        <dbReference type="ARBA" id="ARBA00022723"/>
    </source>
</evidence>
<dbReference type="SUPFAM" id="SSF53187">
    <property type="entry name" value="Zn-dependent exopeptidases"/>
    <property type="match status" value="1"/>
</dbReference>
<feature type="binding site" evidence="8">
    <location>
        <position position="310"/>
    </location>
    <ligand>
        <name>Zn(2+)</name>
        <dbReference type="ChEBI" id="CHEBI:29105"/>
        <label>2</label>
    </ligand>
</feature>
<accession>A0A508YNY6</accession>
<evidence type="ECO:0000313" key="14">
    <source>
        <dbReference type="Proteomes" id="UP000552935"/>
    </source>
</evidence>
<evidence type="ECO:0000256" key="8">
    <source>
        <dbReference type="PIRSR" id="PIRSR001123-2"/>
    </source>
</evidence>
<dbReference type="InterPro" id="IPR008007">
    <property type="entry name" value="Peptidase_M42"/>
</dbReference>
<sequence length="346" mass="36936">MDLQLMAALSNADAIAANEDEVRAVLRHHLASYGLTSQTDGLGSLIFTKEAADPQFSVMIYGHMDEVGYMVRTITPEGLLRLMVVGGVKPAASHWQNVRITTAAGHKLPGMVIRDDTLPAFDQVLCDVGANSADDVAALGIAIGDMVTFATEFHGYAPDGVFGGKALDDRLGCYVGAQLLAELADEKLPFTLHFAATSSEEVGIRGAKTATQLIKPDLAFIVDVATFQNPRERSEVNQRQVGKGPILTHFDRTLAPNRHLQQFVKATAVAAEIPLQLDMFNGGGTDGGEAHKVGSGIPTVVTILPCRYGHCAQSLAHTRDVDQMVALYAAMCRQLSAKLVAAAHTF</sequence>
<dbReference type="Gene3D" id="3.40.630.10">
    <property type="entry name" value="Zn peptidases"/>
    <property type="match status" value="1"/>
</dbReference>
<dbReference type="PIRSF" id="PIRSF001123">
    <property type="entry name" value="PepA_GA"/>
    <property type="match status" value="1"/>
</dbReference>
<dbReference type="EMBL" id="PKJX01000006">
    <property type="protein sequence ID" value="PLA55907.1"/>
    <property type="molecule type" value="Genomic_DNA"/>
</dbReference>
<evidence type="ECO:0000256" key="1">
    <source>
        <dbReference type="ARBA" id="ARBA00006272"/>
    </source>
</evidence>
<reference evidence="9 14" key="3">
    <citation type="submission" date="2020-07" db="EMBL/GenBank/DDBJ databases">
        <title>Organ Donor 1.</title>
        <authorList>
            <person name="Marsh A.J."/>
            <person name="Azcarate-Peril M.A."/>
        </authorList>
    </citation>
    <scope>NUCLEOTIDE SEQUENCE [LARGE SCALE GENOMIC DNA]</scope>
    <source>
        <strain evidence="9 14">AMC0712</strain>
    </source>
</reference>
<evidence type="ECO:0000313" key="10">
    <source>
        <dbReference type="EMBL" id="PLA55907.1"/>
    </source>
</evidence>
<feature type="binding site" evidence="8">
    <location>
        <position position="63"/>
    </location>
    <ligand>
        <name>Zn(2+)</name>
        <dbReference type="ChEBI" id="CHEBI:29105"/>
        <label>1</label>
    </ligand>
</feature>
<dbReference type="InterPro" id="IPR051464">
    <property type="entry name" value="Peptidase_M42_aminopept"/>
</dbReference>
<dbReference type="GO" id="GO:0006508">
    <property type="term" value="P:proteolysis"/>
    <property type="evidence" value="ECO:0007669"/>
    <property type="project" value="UniProtKB-KW"/>
</dbReference>
<dbReference type="Proteomes" id="UP000234212">
    <property type="component" value="Unassembled WGS sequence"/>
</dbReference>
<evidence type="ECO:0000313" key="13">
    <source>
        <dbReference type="Proteomes" id="UP000307517"/>
    </source>
</evidence>
<dbReference type="Proteomes" id="UP000307517">
    <property type="component" value="Unassembled WGS sequence"/>
</dbReference>
<proteinExistence type="inferred from homology"/>
<evidence type="ECO:0000313" key="11">
    <source>
        <dbReference type="EMBL" id="THC81077.1"/>
    </source>
</evidence>
<dbReference type="Pfam" id="PF05343">
    <property type="entry name" value="Peptidase_M42"/>
    <property type="match status" value="1"/>
</dbReference>
<dbReference type="Proteomes" id="UP000552935">
    <property type="component" value="Unassembled WGS sequence"/>
</dbReference>
<comment type="similarity">
    <text evidence="1 6">Belongs to the peptidase M42 family.</text>
</comment>
<dbReference type="AlphaFoldDB" id="A0A508YNY6"/>
<evidence type="ECO:0000256" key="5">
    <source>
        <dbReference type="ARBA" id="ARBA00022801"/>
    </source>
</evidence>
<organism evidence="9 14">
    <name type="scientific">Lacticaseibacillus rhamnosus</name>
    <name type="common">Lactobacillus rhamnosus</name>
    <dbReference type="NCBI Taxonomy" id="47715"/>
    <lineage>
        <taxon>Bacteria</taxon>
        <taxon>Bacillati</taxon>
        <taxon>Bacillota</taxon>
        <taxon>Bacilli</taxon>
        <taxon>Lactobacillales</taxon>
        <taxon>Lactobacillaceae</taxon>
        <taxon>Lacticaseibacillus</taxon>
    </lineage>
</organism>
<keyword evidence="3" id="KW-0645">Protease</keyword>
<protein>
    <submittedName>
        <fullName evidence="9">M20/M25/M40 family metallo-hydrolase</fullName>
    </submittedName>
    <submittedName>
        <fullName evidence="10">Peptidase M42</fullName>
    </submittedName>
</protein>
<keyword evidence="2" id="KW-0031">Aminopeptidase</keyword>
<evidence type="ECO:0000256" key="2">
    <source>
        <dbReference type="ARBA" id="ARBA00022438"/>
    </source>
</evidence>
<dbReference type="Gene3D" id="2.40.30.40">
    <property type="entry name" value="Peptidase M42, domain 2"/>
    <property type="match status" value="1"/>
</dbReference>
<dbReference type="SUPFAM" id="SSF101821">
    <property type="entry name" value="Aminopeptidase/glucanase lid domain"/>
    <property type="match status" value="1"/>
</dbReference>
<name>A0A508YNY6_LACRH</name>
<evidence type="ECO:0000256" key="7">
    <source>
        <dbReference type="PIRSR" id="PIRSR001123-1"/>
    </source>
</evidence>
<dbReference type="GO" id="GO:0046872">
    <property type="term" value="F:metal ion binding"/>
    <property type="evidence" value="ECO:0007669"/>
    <property type="project" value="UniProtKB-UniRule"/>
</dbReference>
<comment type="cofactor">
    <cofactor evidence="8">
        <name>a divalent metal cation</name>
        <dbReference type="ChEBI" id="CHEBI:60240"/>
    </cofactor>
    <text evidence="8">Binds 2 divalent metal cations per subunit.</text>
</comment>
<dbReference type="InterPro" id="IPR023367">
    <property type="entry name" value="Peptidase_M42_dom2"/>
</dbReference>
<dbReference type="PANTHER" id="PTHR32481:SF0">
    <property type="entry name" value="AMINOPEPTIDASE YPDE-RELATED"/>
    <property type="match status" value="1"/>
</dbReference>
<dbReference type="EMBL" id="JACCKI010000003">
    <property type="protein sequence ID" value="NZA04545.1"/>
    <property type="molecule type" value="Genomic_DNA"/>
</dbReference>
<feature type="binding site" evidence="8">
    <location>
        <position position="223"/>
    </location>
    <ligand>
        <name>Zn(2+)</name>
        <dbReference type="ChEBI" id="CHEBI:29105"/>
        <label>1</label>
    </ligand>
</feature>
<gene>
    <name evidence="10" type="ORF">CYJ91_11290</name>
    <name evidence="11" type="ORF">E6L36_12350</name>
    <name evidence="9" type="ORF">H0N82_05345</name>
</gene>
<feature type="binding site" evidence="8">
    <location>
        <position position="168"/>
    </location>
    <ligand>
        <name>Zn(2+)</name>
        <dbReference type="ChEBI" id="CHEBI:29105"/>
        <label>1</label>
    </ligand>
</feature>
<dbReference type="GO" id="GO:0004177">
    <property type="term" value="F:aminopeptidase activity"/>
    <property type="evidence" value="ECO:0007669"/>
    <property type="project" value="UniProtKB-UniRule"/>
</dbReference>
<feature type="binding site" evidence="8">
    <location>
        <position position="168"/>
    </location>
    <ligand>
        <name>Zn(2+)</name>
        <dbReference type="ChEBI" id="CHEBI:29105"/>
        <label>2</label>
    </ligand>
</feature>
<evidence type="ECO:0000256" key="6">
    <source>
        <dbReference type="PIRNR" id="PIRNR001123"/>
    </source>
</evidence>
<dbReference type="EMBL" id="SSHM01000001">
    <property type="protein sequence ID" value="THC81077.1"/>
    <property type="molecule type" value="Genomic_DNA"/>
</dbReference>
<evidence type="ECO:0000313" key="9">
    <source>
        <dbReference type="EMBL" id="NZA04545.1"/>
    </source>
</evidence>
<keyword evidence="4 8" id="KW-0479">Metal-binding</keyword>